<dbReference type="PANTHER" id="PTHR34138">
    <property type="entry name" value="CELL SHAPE-DETERMINING PROTEIN MREC"/>
    <property type="match status" value="1"/>
</dbReference>
<keyword evidence="7" id="KW-0472">Membrane</keyword>
<dbReference type="GO" id="GO:0008360">
    <property type="term" value="P:regulation of cell shape"/>
    <property type="evidence" value="ECO:0007669"/>
    <property type="project" value="UniProtKB-KW"/>
</dbReference>
<evidence type="ECO:0000256" key="7">
    <source>
        <dbReference type="SAM" id="Phobius"/>
    </source>
</evidence>
<evidence type="ECO:0000259" key="8">
    <source>
        <dbReference type="Pfam" id="PF04085"/>
    </source>
</evidence>
<evidence type="ECO:0000256" key="6">
    <source>
        <dbReference type="SAM" id="Coils"/>
    </source>
</evidence>
<evidence type="ECO:0000313" key="9">
    <source>
        <dbReference type="EMBL" id="MBC8318781.1"/>
    </source>
</evidence>
<comment type="function">
    <text evidence="5">Involved in formation and maintenance of cell shape.</text>
</comment>
<comment type="similarity">
    <text evidence="1 5">Belongs to the MreC family.</text>
</comment>
<dbReference type="InterPro" id="IPR042175">
    <property type="entry name" value="Cell/Rod_MreC_2"/>
</dbReference>
<reference evidence="9 10" key="1">
    <citation type="submission" date="2020-08" db="EMBL/GenBank/DDBJ databases">
        <title>Bridging the membrane lipid divide: bacteria of the FCB group superphylum have the potential to synthesize archaeal ether lipids.</title>
        <authorList>
            <person name="Villanueva L."/>
            <person name="Von Meijenfeldt F.A.B."/>
            <person name="Westbye A.B."/>
            <person name="Yadav S."/>
            <person name="Hopmans E.C."/>
            <person name="Dutilh B.E."/>
            <person name="Sinninghe Damste J.S."/>
        </authorList>
    </citation>
    <scope>NUCLEOTIDE SEQUENCE [LARGE SCALE GENOMIC DNA]</scope>
    <source>
        <strain evidence="9">NIOZ-UU47</strain>
    </source>
</reference>
<protein>
    <recommendedName>
        <fullName evidence="2 5">Cell shape-determining protein MreC</fullName>
    </recommendedName>
    <alternativeName>
        <fullName evidence="4 5">Cell shape protein MreC</fullName>
    </alternativeName>
</protein>
<evidence type="ECO:0000256" key="1">
    <source>
        <dbReference type="ARBA" id="ARBA00009369"/>
    </source>
</evidence>
<proteinExistence type="inferred from homology"/>
<keyword evidence="7" id="KW-0812">Transmembrane</keyword>
<dbReference type="PANTHER" id="PTHR34138:SF1">
    <property type="entry name" value="CELL SHAPE-DETERMINING PROTEIN MREC"/>
    <property type="match status" value="1"/>
</dbReference>
<sequence>MKRTKQQKFRQLRPYILFGVTLTGILILIVSTVGRQEFNTPQKLTLDLVGRGQLVLKTISNVFTGTWGKYVALWDVREENENLRKELDKHKSVTSEYREAMATNVRLSKLLRLKDSLPPPTITAQIIGRDPSLWFRTVIIDQGRKDGVEKGMPVITAEGIVGQVLDTSPGFSKVLLANDPNSAIDVIIQKNRAQGIIKGVGDAYDLHYILKNADVEKGDLVVTSGMGGIFPKGLPVGTVSWVMKSKRGMFQQIKIAPAVDFSKLEYLIVALKEKSLAEDTFDVFDKNTPTPR</sequence>
<dbReference type="AlphaFoldDB" id="A0A8J6NDX7"/>
<evidence type="ECO:0000313" key="10">
    <source>
        <dbReference type="Proteomes" id="UP000614424"/>
    </source>
</evidence>
<dbReference type="InterPro" id="IPR007221">
    <property type="entry name" value="MreC"/>
</dbReference>
<dbReference type="PIRSF" id="PIRSF038471">
    <property type="entry name" value="MreC"/>
    <property type="match status" value="1"/>
</dbReference>
<accession>A0A8J6NDX7</accession>
<dbReference type="Gene3D" id="2.40.10.340">
    <property type="entry name" value="Rod shape-determining protein MreC, domain 1"/>
    <property type="match status" value="1"/>
</dbReference>
<evidence type="ECO:0000256" key="2">
    <source>
        <dbReference type="ARBA" id="ARBA00013855"/>
    </source>
</evidence>
<keyword evidence="7" id="KW-1133">Transmembrane helix</keyword>
<gene>
    <name evidence="9" type="primary">mreC</name>
    <name evidence="9" type="ORF">H8E41_12820</name>
</gene>
<dbReference type="Proteomes" id="UP000614424">
    <property type="component" value="Unassembled WGS sequence"/>
</dbReference>
<keyword evidence="3 5" id="KW-0133">Cell shape</keyword>
<organism evidence="9 10">
    <name type="scientific">Candidatus Desulfobia pelagia</name>
    <dbReference type="NCBI Taxonomy" id="2841692"/>
    <lineage>
        <taxon>Bacteria</taxon>
        <taxon>Pseudomonadati</taxon>
        <taxon>Thermodesulfobacteriota</taxon>
        <taxon>Desulfobulbia</taxon>
        <taxon>Desulfobulbales</taxon>
        <taxon>Desulfobulbaceae</taxon>
        <taxon>Candidatus Desulfobia</taxon>
    </lineage>
</organism>
<name>A0A8J6NDX7_9BACT</name>
<keyword evidence="6" id="KW-0175">Coiled coil</keyword>
<evidence type="ECO:0000256" key="4">
    <source>
        <dbReference type="ARBA" id="ARBA00032089"/>
    </source>
</evidence>
<dbReference type="InterPro" id="IPR055342">
    <property type="entry name" value="MreC_beta-barrel_core"/>
</dbReference>
<dbReference type="NCBIfam" id="TIGR00219">
    <property type="entry name" value="mreC"/>
    <property type="match status" value="1"/>
</dbReference>
<feature type="domain" description="Rod shape-determining protein MreC beta-barrel core" evidence="8">
    <location>
        <begin position="126"/>
        <end position="269"/>
    </location>
</feature>
<dbReference type="EMBL" id="JACNJZ010000187">
    <property type="protein sequence ID" value="MBC8318781.1"/>
    <property type="molecule type" value="Genomic_DNA"/>
</dbReference>
<comment type="caution">
    <text evidence="9">The sequence shown here is derived from an EMBL/GenBank/DDBJ whole genome shotgun (WGS) entry which is preliminary data.</text>
</comment>
<dbReference type="Pfam" id="PF04085">
    <property type="entry name" value="MreC"/>
    <property type="match status" value="1"/>
</dbReference>
<feature type="coiled-coil region" evidence="6">
    <location>
        <begin position="73"/>
        <end position="100"/>
    </location>
</feature>
<dbReference type="InterPro" id="IPR042177">
    <property type="entry name" value="Cell/Rod_1"/>
</dbReference>
<evidence type="ECO:0000256" key="3">
    <source>
        <dbReference type="ARBA" id="ARBA00022960"/>
    </source>
</evidence>
<feature type="transmembrane region" description="Helical" evidence="7">
    <location>
        <begin position="12"/>
        <end position="34"/>
    </location>
</feature>
<dbReference type="GO" id="GO:0005886">
    <property type="term" value="C:plasma membrane"/>
    <property type="evidence" value="ECO:0007669"/>
    <property type="project" value="TreeGrafter"/>
</dbReference>
<evidence type="ECO:0000256" key="5">
    <source>
        <dbReference type="PIRNR" id="PIRNR038471"/>
    </source>
</evidence>
<dbReference type="Gene3D" id="2.40.10.350">
    <property type="entry name" value="Rod shape-determining protein MreC, domain 2"/>
    <property type="match status" value="1"/>
</dbReference>